<dbReference type="InterPro" id="IPR006976">
    <property type="entry name" value="VanZ-like"/>
</dbReference>
<feature type="domain" description="VanZ-like" evidence="2">
    <location>
        <begin position="73"/>
        <end position="166"/>
    </location>
</feature>
<evidence type="ECO:0000313" key="3">
    <source>
        <dbReference type="EMBL" id="VAW09311.1"/>
    </source>
</evidence>
<reference evidence="3" key="1">
    <citation type="submission" date="2018-06" db="EMBL/GenBank/DDBJ databases">
        <authorList>
            <person name="Zhirakovskaya E."/>
        </authorList>
    </citation>
    <scope>NUCLEOTIDE SEQUENCE</scope>
</reference>
<dbReference type="AlphaFoldDB" id="A0A3B0SSG0"/>
<dbReference type="PANTHER" id="PTHR36834:SF1">
    <property type="entry name" value="INTEGRAL MEMBRANE PROTEIN"/>
    <property type="match status" value="1"/>
</dbReference>
<dbReference type="Pfam" id="PF04892">
    <property type="entry name" value="VanZ"/>
    <property type="match status" value="1"/>
</dbReference>
<gene>
    <name evidence="3" type="ORF">MNBD_ACTINO02-1600</name>
</gene>
<sequence>MCELAGASWQACNHLLGPLLVANSTNTKDLVRAGRRLGRVIMSVAAVIALVAWAATVVNVTIIGYTGVPDIPGEWRPFVSMWNIASDSPDPLYQLGGNVALFLPLGLLLPLAWRTAFARLVPTLLTGLLLSSGIEIMQATVISGRVSTTDDVILNVAGTFLGWLLW</sequence>
<keyword evidence="1" id="KW-1133">Transmembrane helix</keyword>
<protein>
    <recommendedName>
        <fullName evidence="2">VanZ-like domain-containing protein</fullName>
    </recommendedName>
</protein>
<dbReference type="PANTHER" id="PTHR36834">
    <property type="entry name" value="MEMBRANE PROTEIN-RELATED"/>
    <property type="match status" value="1"/>
</dbReference>
<feature type="transmembrane region" description="Helical" evidence="1">
    <location>
        <begin position="40"/>
        <end position="65"/>
    </location>
</feature>
<keyword evidence="1" id="KW-0472">Membrane</keyword>
<accession>A0A3B0SSG0</accession>
<feature type="non-terminal residue" evidence="3">
    <location>
        <position position="166"/>
    </location>
</feature>
<keyword evidence="1" id="KW-0812">Transmembrane</keyword>
<feature type="transmembrane region" description="Helical" evidence="1">
    <location>
        <begin position="92"/>
        <end position="113"/>
    </location>
</feature>
<proteinExistence type="predicted"/>
<dbReference type="EMBL" id="UOEK01000553">
    <property type="protein sequence ID" value="VAW09311.1"/>
    <property type="molecule type" value="Genomic_DNA"/>
</dbReference>
<name>A0A3B0SSG0_9ZZZZ</name>
<organism evidence="3">
    <name type="scientific">hydrothermal vent metagenome</name>
    <dbReference type="NCBI Taxonomy" id="652676"/>
    <lineage>
        <taxon>unclassified sequences</taxon>
        <taxon>metagenomes</taxon>
        <taxon>ecological metagenomes</taxon>
    </lineage>
</organism>
<evidence type="ECO:0000256" key="1">
    <source>
        <dbReference type="SAM" id="Phobius"/>
    </source>
</evidence>
<evidence type="ECO:0000259" key="2">
    <source>
        <dbReference type="Pfam" id="PF04892"/>
    </source>
</evidence>
<dbReference type="InterPro" id="IPR053150">
    <property type="entry name" value="Teicoplanin_resist-assoc"/>
</dbReference>